<dbReference type="STRING" id="1807.MOBUDSM44075_05199"/>
<dbReference type="Pfam" id="PF01740">
    <property type="entry name" value="STAS"/>
    <property type="match status" value="1"/>
</dbReference>
<evidence type="ECO:0000313" key="4">
    <source>
        <dbReference type="EMBL" id="TDL09844.1"/>
    </source>
</evidence>
<dbReference type="EMBL" id="JYNU01000058">
    <property type="protein sequence ID" value="KMO68200.1"/>
    <property type="molecule type" value="Genomic_DNA"/>
</dbReference>
<name>A0A0J6VBA6_9MYCO</name>
<dbReference type="CDD" id="cd07043">
    <property type="entry name" value="STAS_anti-anti-sigma_factors"/>
    <property type="match status" value="1"/>
</dbReference>
<keyword evidence="5" id="KW-1185">Reference proteome</keyword>
<dbReference type="InterPro" id="IPR036513">
    <property type="entry name" value="STAS_dom_sf"/>
</dbReference>
<reference evidence="2 5" key="2">
    <citation type="submission" date="2015-04" db="EMBL/GenBank/DDBJ databases">
        <title>Genome sequence of Mycobacterium obuense UC1.</title>
        <authorList>
            <person name="Greninger A.L."/>
            <person name="Cunningham G."/>
            <person name="Chiu C.Y."/>
            <person name="Miller S."/>
        </authorList>
    </citation>
    <scope>NUCLEOTIDE SEQUENCE [LARGE SCALE GENOMIC DNA]</scope>
    <source>
        <strain evidence="2 5">UC1</strain>
    </source>
</reference>
<evidence type="ECO:0000313" key="5">
    <source>
        <dbReference type="Proteomes" id="UP000034150"/>
    </source>
</evidence>
<gene>
    <name evidence="4" type="ORF">EUA04_07750</name>
    <name evidence="3" type="ORF">MOBUDSM44075_05199</name>
    <name evidence="2" type="ORF">WN67_23065</name>
</gene>
<reference evidence="4 7" key="3">
    <citation type="submission" date="2019-01" db="EMBL/GenBank/DDBJ databases">
        <title>High-quality-draft genome sequences of five non-tuberculosis mycobacteriaceae isolated from a nosocomial environment.</title>
        <authorList>
            <person name="Tiago I."/>
            <person name="Alarico S."/>
            <person name="Pereira S.G."/>
            <person name="Coelho C."/>
            <person name="Maranha A."/>
            <person name="Empadinhas N."/>
        </authorList>
    </citation>
    <scope>NUCLEOTIDE SEQUENCE [LARGE SCALE GENOMIC DNA]</scope>
    <source>
        <strain evidence="4 7">22DIII</strain>
    </source>
</reference>
<reference evidence="3 6" key="1">
    <citation type="journal article" date="2015" name="Genome Biol. Evol.">
        <title>Characterization of Three Mycobacterium spp. with Potential Use in Bioremediation by Genome Sequencing and Comparative Genomics.</title>
        <authorList>
            <person name="Das S."/>
            <person name="Pettersson B.M."/>
            <person name="Behra P.R."/>
            <person name="Ramesh M."/>
            <person name="Dasgupta S."/>
            <person name="Bhattacharya A."/>
            <person name="Kirsebom L.A."/>
        </authorList>
    </citation>
    <scope>NUCLEOTIDE SEQUENCE [LARGE SCALE GENOMIC DNA]</scope>
    <source>
        <strain evidence="3 6">DSM 44075</strain>
    </source>
</reference>
<dbReference type="RefSeq" id="WP_046365390.1">
    <property type="nucleotide sequence ID" value="NZ_CALTXN010000038.1"/>
</dbReference>
<accession>A0A0J6VBA6</accession>
<dbReference type="Proteomes" id="UP000036313">
    <property type="component" value="Unassembled WGS sequence"/>
</dbReference>
<evidence type="ECO:0000313" key="6">
    <source>
        <dbReference type="Proteomes" id="UP000036313"/>
    </source>
</evidence>
<dbReference type="EMBL" id="LAUZ02000067">
    <property type="protein sequence ID" value="KKE99631.1"/>
    <property type="molecule type" value="Genomic_DNA"/>
</dbReference>
<sequence>MATPLQVHTKRRDDGTTVVMAAGELDLSNVAEFSEALGAAVRTGRDVTGVTPVRVDLTRIEYLDSGAISVLFEHADAINVLVNPILMSVLTVSGLDKVTTVAAPPPQ</sequence>
<feature type="domain" description="STAS" evidence="1">
    <location>
        <begin position="14"/>
        <end position="71"/>
    </location>
</feature>
<dbReference type="PATRIC" id="fig|1807.13.peg.4597"/>
<dbReference type="OrthoDB" id="4628340at2"/>
<dbReference type="EMBL" id="SDLP01000002">
    <property type="protein sequence ID" value="TDL09844.1"/>
    <property type="molecule type" value="Genomic_DNA"/>
</dbReference>
<dbReference type="AlphaFoldDB" id="A0A0J6VBA6"/>
<dbReference type="SUPFAM" id="SSF52091">
    <property type="entry name" value="SpoIIaa-like"/>
    <property type="match status" value="1"/>
</dbReference>
<dbReference type="InterPro" id="IPR002645">
    <property type="entry name" value="STAS_dom"/>
</dbReference>
<evidence type="ECO:0000259" key="1">
    <source>
        <dbReference type="PROSITE" id="PS50801"/>
    </source>
</evidence>
<evidence type="ECO:0000313" key="3">
    <source>
        <dbReference type="EMBL" id="KMO68200.1"/>
    </source>
</evidence>
<protein>
    <submittedName>
        <fullName evidence="2">Anti-anti-sigma regulatory factor</fullName>
    </submittedName>
    <submittedName>
        <fullName evidence="4">Anti-sigma factor antagonist</fullName>
    </submittedName>
    <submittedName>
        <fullName evidence="3">STAS domain protein</fullName>
    </submittedName>
</protein>
<evidence type="ECO:0000313" key="7">
    <source>
        <dbReference type="Proteomes" id="UP000294952"/>
    </source>
</evidence>
<dbReference type="PROSITE" id="PS50801">
    <property type="entry name" value="STAS"/>
    <property type="match status" value="1"/>
</dbReference>
<comment type="caution">
    <text evidence="3">The sequence shown here is derived from an EMBL/GenBank/DDBJ whole genome shotgun (WGS) entry which is preliminary data.</text>
</comment>
<dbReference type="Proteomes" id="UP000294952">
    <property type="component" value="Unassembled WGS sequence"/>
</dbReference>
<evidence type="ECO:0000313" key="2">
    <source>
        <dbReference type="EMBL" id="KKE99631.1"/>
    </source>
</evidence>
<dbReference type="Proteomes" id="UP000034150">
    <property type="component" value="Unassembled WGS sequence"/>
</dbReference>
<dbReference type="Gene3D" id="3.30.750.24">
    <property type="entry name" value="STAS domain"/>
    <property type="match status" value="1"/>
</dbReference>
<organism evidence="3 6">
    <name type="scientific">Mycolicibacterium obuense</name>
    <dbReference type="NCBI Taxonomy" id="1807"/>
    <lineage>
        <taxon>Bacteria</taxon>
        <taxon>Bacillati</taxon>
        <taxon>Actinomycetota</taxon>
        <taxon>Actinomycetes</taxon>
        <taxon>Mycobacteriales</taxon>
        <taxon>Mycobacteriaceae</taxon>
        <taxon>Mycolicibacterium</taxon>
    </lineage>
</organism>
<proteinExistence type="predicted"/>